<dbReference type="Proteomes" id="UP000305539">
    <property type="component" value="Unassembled WGS sequence"/>
</dbReference>
<organism evidence="3 4">
    <name type="scientific">Trinickia terrae</name>
    <dbReference type="NCBI Taxonomy" id="2571161"/>
    <lineage>
        <taxon>Bacteria</taxon>
        <taxon>Pseudomonadati</taxon>
        <taxon>Pseudomonadota</taxon>
        <taxon>Betaproteobacteria</taxon>
        <taxon>Burkholderiales</taxon>
        <taxon>Burkholderiaceae</taxon>
        <taxon>Trinickia</taxon>
    </lineage>
</organism>
<feature type="transmembrane region" description="Helical" evidence="2">
    <location>
        <begin position="50"/>
        <end position="70"/>
    </location>
</feature>
<feature type="region of interest" description="Disordered" evidence="1">
    <location>
        <begin position="259"/>
        <end position="309"/>
    </location>
</feature>
<dbReference type="EMBL" id="SWJE01000004">
    <property type="protein sequence ID" value="TKC90156.1"/>
    <property type="molecule type" value="Genomic_DNA"/>
</dbReference>
<dbReference type="RefSeq" id="WP_136893486.1">
    <property type="nucleotide sequence ID" value="NZ_SWJE01000004.1"/>
</dbReference>
<name>A0A4U1I9J2_9BURK</name>
<keyword evidence="4" id="KW-1185">Reference proteome</keyword>
<protein>
    <submittedName>
        <fullName evidence="3">Uncharacterized protein</fullName>
    </submittedName>
</protein>
<evidence type="ECO:0000313" key="4">
    <source>
        <dbReference type="Proteomes" id="UP000305539"/>
    </source>
</evidence>
<feature type="compositionally biased region" description="Low complexity" evidence="1">
    <location>
        <begin position="375"/>
        <end position="392"/>
    </location>
</feature>
<comment type="caution">
    <text evidence="3">The sequence shown here is derived from an EMBL/GenBank/DDBJ whole genome shotgun (WGS) entry which is preliminary data.</text>
</comment>
<feature type="compositionally biased region" description="Low complexity" evidence="1">
    <location>
        <begin position="105"/>
        <end position="116"/>
    </location>
</feature>
<dbReference type="AlphaFoldDB" id="A0A4U1I9J2"/>
<evidence type="ECO:0000313" key="3">
    <source>
        <dbReference type="EMBL" id="TKC90156.1"/>
    </source>
</evidence>
<gene>
    <name evidence="3" type="ORF">FAZ69_08385</name>
</gene>
<proteinExistence type="predicted"/>
<keyword evidence="2" id="KW-1133">Transmembrane helix</keyword>
<feature type="region of interest" description="Disordered" evidence="1">
    <location>
        <begin position="209"/>
        <end position="241"/>
    </location>
</feature>
<keyword evidence="2" id="KW-0472">Membrane</keyword>
<sequence length="392" mass="39659">MSGTIDQNPFAFEQDLDALEGQLGEAADTGGQGPAKAPGKAPPKPFPLKLFAIGFGTFIVLLGGAFVLTLKRASPAQEQMQAIPQPQMAAPAAQAVPPLPPGVPPGAQGMQQSWAPAQPPMAPPQNAQSPQGQPGVFPAAPPAADPSAAVQQGQAVAPGANVQPMIVAPGQQPIQAQPAAVQPTPAQPAEAQSMAAQPAPAAAVHRKRGAAWSDAAGGQPIGPEPTAAPKLAAAMSDGSQQQIAELRRQVAELTNRLNQMSAGNGNGAQAQAEASGDAAAPAPAKPEKRRAHEAHKAKGAKAAKTGAAANDQDSGYVLTGMIDNRAFVARKGSGDVNASLTLAPGDKLDDGRKVIQVDAKNRRVWLSGGKYIGLPPDSAPSNSDNQPSSSDQ</sequence>
<accession>A0A4U1I9J2</accession>
<keyword evidence="2" id="KW-0812">Transmembrane</keyword>
<feature type="region of interest" description="Disordered" evidence="1">
    <location>
        <begin position="371"/>
        <end position="392"/>
    </location>
</feature>
<reference evidence="3 4" key="1">
    <citation type="submission" date="2019-04" db="EMBL/GenBank/DDBJ databases">
        <title>Trinickia sp. 7GSK02, isolated from subtropical forest soil.</title>
        <authorList>
            <person name="Gao Z.-H."/>
            <person name="Qiu L.-H."/>
        </authorList>
    </citation>
    <scope>NUCLEOTIDE SEQUENCE [LARGE SCALE GENOMIC DNA]</scope>
    <source>
        <strain evidence="3 4">7GSK02</strain>
    </source>
</reference>
<feature type="region of interest" description="Disordered" evidence="1">
    <location>
        <begin position="99"/>
        <end position="146"/>
    </location>
</feature>
<feature type="compositionally biased region" description="Low complexity" evidence="1">
    <location>
        <begin position="261"/>
        <end position="282"/>
    </location>
</feature>
<evidence type="ECO:0000256" key="1">
    <source>
        <dbReference type="SAM" id="MobiDB-lite"/>
    </source>
</evidence>
<evidence type="ECO:0000256" key="2">
    <source>
        <dbReference type="SAM" id="Phobius"/>
    </source>
</evidence>
<feature type="compositionally biased region" description="Basic residues" evidence="1">
    <location>
        <begin position="287"/>
        <end position="301"/>
    </location>
</feature>
<feature type="compositionally biased region" description="Low complexity" evidence="1">
    <location>
        <begin position="124"/>
        <end position="138"/>
    </location>
</feature>